<evidence type="ECO:0000313" key="1">
    <source>
        <dbReference type="EMBL" id="VDK73550.1"/>
    </source>
</evidence>
<gene>
    <name evidence="1" type="ORF">CGOC_LOCUS6946</name>
</gene>
<organism evidence="1 2">
    <name type="scientific">Cylicostephanus goldi</name>
    <name type="common">Nematode worm</name>
    <dbReference type="NCBI Taxonomy" id="71465"/>
    <lineage>
        <taxon>Eukaryota</taxon>
        <taxon>Metazoa</taxon>
        <taxon>Ecdysozoa</taxon>
        <taxon>Nematoda</taxon>
        <taxon>Chromadorea</taxon>
        <taxon>Rhabditida</taxon>
        <taxon>Rhabditina</taxon>
        <taxon>Rhabditomorpha</taxon>
        <taxon>Strongyloidea</taxon>
        <taxon>Strongylidae</taxon>
        <taxon>Cylicostephanus</taxon>
    </lineage>
</organism>
<proteinExistence type="predicted"/>
<protein>
    <submittedName>
        <fullName evidence="1">Uncharacterized protein</fullName>
    </submittedName>
</protein>
<name>A0A3P6T0R9_CYLGO</name>
<reference evidence="1 2" key="1">
    <citation type="submission" date="2018-11" db="EMBL/GenBank/DDBJ databases">
        <authorList>
            <consortium name="Pathogen Informatics"/>
        </authorList>
    </citation>
    <scope>NUCLEOTIDE SEQUENCE [LARGE SCALE GENOMIC DNA]</scope>
</reference>
<dbReference type="EMBL" id="UYRV01023417">
    <property type="protein sequence ID" value="VDK73550.1"/>
    <property type="molecule type" value="Genomic_DNA"/>
</dbReference>
<dbReference type="OrthoDB" id="6608877at2759"/>
<evidence type="ECO:0000313" key="2">
    <source>
        <dbReference type="Proteomes" id="UP000271889"/>
    </source>
</evidence>
<keyword evidence="2" id="KW-1185">Reference proteome</keyword>
<dbReference type="Proteomes" id="UP000271889">
    <property type="component" value="Unassembled WGS sequence"/>
</dbReference>
<accession>A0A3P6T0R9</accession>
<sequence length="177" mass="19295">MLWDLRMAEGQLQASSKALFGHHRNNRPRRNLSGGLAGACGGNIEHEILAQDACNKEDRDLGPGLLQKACKNALSVLVANSVHSKAPRCVKKGSQLYVVHGVVRGGFDVLLLYGLRDSFAQLKTRLLRFGADLEGMRILVDYERLAIAAIRTTDLRATSLVKKPQRKPLNGGTPSKA</sequence>
<dbReference type="AlphaFoldDB" id="A0A3P6T0R9"/>